<feature type="transmembrane region" description="Helical" evidence="1">
    <location>
        <begin position="266"/>
        <end position="287"/>
    </location>
</feature>
<dbReference type="Pfam" id="PF00615">
    <property type="entry name" value="RGS"/>
    <property type="match status" value="1"/>
</dbReference>
<proteinExistence type="predicted"/>
<dbReference type="AlphaFoldDB" id="A0A2G5BJQ4"/>
<dbReference type="Proteomes" id="UP000242474">
    <property type="component" value="Unassembled WGS sequence"/>
</dbReference>
<reference evidence="3 4" key="1">
    <citation type="journal article" date="2015" name="Genome Biol. Evol.">
        <title>Phylogenomic analyses indicate that early fungi evolved digesting cell walls of algal ancestors of land plants.</title>
        <authorList>
            <person name="Chang Y."/>
            <person name="Wang S."/>
            <person name="Sekimoto S."/>
            <person name="Aerts A.L."/>
            <person name="Choi C."/>
            <person name="Clum A."/>
            <person name="LaButti K.M."/>
            <person name="Lindquist E.A."/>
            <person name="Yee Ngan C."/>
            <person name="Ohm R.A."/>
            <person name="Salamov A.A."/>
            <person name="Grigoriev I.V."/>
            <person name="Spatafora J.W."/>
            <person name="Berbee M.L."/>
        </authorList>
    </citation>
    <scope>NUCLEOTIDE SEQUENCE [LARGE SCALE GENOMIC DNA]</scope>
    <source>
        <strain evidence="3 4">NRRL 1564</strain>
    </source>
</reference>
<dbReference type="GO" id="GO:0005886">
    <property type="term" value="C:plasma membrane"/>
    <property type="evidence" value="ECO:0007669"/>
    <property type="project" value="TreeGrafter"/>
</dbReference>
<dbReference type="InterPro" id="IPR052246">
    <property type="entry name" value="Cell_Polariz_PKAAnc"/>
</dbReference>
<keyword evidence="1" id="KW-0472">Membrane</keyword>
<sequence>MAHLLRALPSLEDMILRRAKEPLCLFNYWQYLADIEAAPEELEFWLSLADYERLHRRYTATANTNSSLHHEDARAMQSQPLLPSAAHEDEDEKMDVPTEQDMRRAAERLYFHYFLPESPAPLRISDQMRDEIASCVEKDQRYDAQLFAPAKRHAFMVMRDESYLRFLRERLFHNITRGTAAPRIALGLALIFIALTFQLTLIFLDVKPKGWRWLPMAALWPGFIYVFAGVTRLDPFMALLGRYESTAWSFGPVKDNKIHHSHLKRASLHLAITVGISAILTLIMFLVPGNRL</sequence>
<dbReference type="PANTHER" id="PTHR13155:SF1">
    <property type="entry name" value="A-KINASE ANCHOR PROTEIN 10, MITOCHONDRIAL"/>
    <property type="match status" value="1"/>
</dbReference>
<dbReference type="SUPFAM" id="SSF48097">
    <property type="entry name" value="Regulator of G-protein signaling, RGS"/>
    <property type="match status" value="1"/>
</dbReference>
<dbReference type="InterPro" id="IPR044926">
    <property type="entry name" value="RGS_subdomain_2"/>
</dbReference>
<feature type="domain" description="RGS" evidence="2">
    <location>
        <begin position="28"/>
        <end position="176"/>
    </location>
</feature>
<evidence type="ECO:0000259" key="2">
    <source>
        <dbReference type="PROSITE" id="PS50132"/>
    </source>
</evidence>
<dbReference type="InterPro" id="IPR016137">
    <property type="entry name" value="RGS"/>
</dbReference>
<keyword evidence="1" id="KW-0812">Transmembrane</keyword>
<organism evidence="3 4">
    <name type="scientific">Coemansia reversa (strain ATCC 12441 / NRRL 1564)</name>
    <dbReference type="NCBI Taxonomy" id="763665"/>
    <lineage>
        <taxon>Eukaryota</taxon>
        <taxon>Fungi</taxon>
        <taxon>Fungi incertae sedis</taxon>
        <taxon>Zoopagomycota</taxon>
        <taxon>Kickxellomycotina</taxon>
        <taxon>Kickxellomycetes</taxon>
        <taxon>Kickxellales</taxon>
        <taxon>Kickxellaceae</taxon>
        <taxon>Coemansia</taxon>
    </lineage>
</organism>
<name>A0A2G5BJQ4_COERN</name>
<dbReference type="Gene3D" id="1.10.167.10">
    <property type="entry name" value="Regulator of G-protein Signalling 4, domain 2"/>
    <property type="match status" value="1"/>
</dbReference>
<accession>A0A2G5BJQ4</accession>
<dbReference type="InterPro" id="IPR036305">
    <property type="entry name" value="RGS_sf"/>
</dbReference>
<gene>
    <name evidence="3" type="ORF">COEREDRAFT_37730</name>
</gene>
<dbReference type="GO" id="GO:0008104">
    <property type="term" value="P:intracellular protein localization"/>
    <property type="evidence" value="ECO:0007669"/>
    <property type="project" value="TreeGrafter"/>
</dbReference>
<feature type="transmembrane region" description="Helical" evidence="1">
    <location>
        <begin position="210"/>
        <end position="230"/>
    </location>
</feature>
<evidence type="ECO:0000313" key="3">
    <source>
        <dbReference type="EMBL" id="PIA19236.1"/>
    </source>
</evidence>
<evidence type="ECO:0000313" key="4">
    <source>
        <dbReference type="Proteomes" id="UP000242474"/>
    </source>
</evidence>
<feature type="transmembrane region" description="Helical" evidence="1">
    <location>
        <begin position="184"/>
        <end position="204"/>
    </location>
</feature>
<dbReference type="EMBL" id="KZ303487">
    <property type="protein sequence ID" value="PIA19236.1"/>
    <property type="molecule type" value="Genomic_DNA"/>
</dbReference>
<dbReference type="SMART" id="SM00315">
    <property type="entry name" value="RGS"/>
    <property type="match status" value="1"/>
</dbReference>
<dbReference type="PROSITE" id="PS50132">
    <property type="entry name" value="RGS"/>
    <property type="match status" value="1"/>
</dbReference>
<dbReference type="OrthoDB" id="5584247at2759"/>
<protein>
    <recommendedName>
        <fullName evidence="2">RGS domain-containing protein</fullName>
    </recommendedName>
</protein>
<keyword evidence="1" id="KW-1133">Transmembrane helix</keyword>
<evidence type="ECO:0000256" key="1">
    <source>
        <dbReference type="SAM" id="Phobius"/>
    </source>
</evidence>
<dbReference type="PANTHER" id="PTHR13155">
    <property type="entry name" value="A-KINASE ANCHOR PROTEINS"/>
    <property type="match status" value="1"/>
</dbReference>
<keyword evidence="4" id="KW-1185">Reference proteome</keyword>
<dbReference type="STRING" id="763665.A0A2G5BJQ4"/>